<organism evidence="3 4">
    <name type="scientific">Exocentrus adspersus</name>
    <dbReference type="NCBI Taxonomy" id="1586481"/>
    <lineage>
        <taxon>Eukaryota</taxon>
        <taxon>Metazoa</taxon>
        <taxon>Ecdysozoa</taxon>
        <taxon>Arthropoda</taxon>
        <taxon>Hexapoda</taxon>
        <taxon>Insecta</taxon>
        <taxon>Pterygota</taxon>
        <taxon>Neoptera</taxon>
        <taxon>Endopterygota</taxon>
        <taxon>Coleoptera</taxon>
        <taxon>Polyphaga</taxon>
        <taxon>Cucujiformia</taxon>
        <taxon>Chrysomeloidea</taxon>
        <taxon>Cerambycidae</taxon>
        <taxon>Lamiinae</taxon>
        <taxon>Acanthocinini</taxon>
        <taxon>Exocentrus</taxon>
    </lineage>
</organism>
<dbReference type="Proteomes" id="UP001159042">
    <property type="component" value="Unassembled WGS sequence"/>
</dbReference>
<keyword evidence="4" id="KW-1185">Reference proteome</keyword>
<name>A0AAV8WB78_9CUCU</name>
<proteinExistence type="predicted"/>
<evidence type="ECO:0000313" key="4">
    <source>
        <dbReference type="Proteomes" id="UP001159042"/>
    </source>
</evidence>
<keyword evidence="2" id="KW-0732">Signal</keyword>
<dbReference type="EMBL" id="JANEYG010000004">
    <property type="protein sequence ID" value="KAJ8923553.1"/>
    <property type="molecule type" value="Genomic_DNA"/>
</dbReference>
<feature type="chain" id="PRO_5043832642" evidence="2">
    <location>
        <begin position="17"/>
        <end position="149"/>
    </location>
</feature>
<evidence type="ECO:0000313" key="3">
    <source>
        <dbReference type="EMBL" id="KAJ8923553.1"/>
    </source>
</evidence>
<gene>
    <name evidence="3" type="ORF">NQ315_010131</name>
</gene>
<sequence>MKSFLIFGCITALAVAQRPFYAGTSAKVYPELANRFKDPDSSSDSNTILNRVGDSDSKTTSKIPIDARGDVDLVNRLNTWPRENRPFWLLNADAIERHRNPAGTRNQPQQQILSRSNFDDEYYPFYEYEIRAIRPKERRPAYLGTLGRR</sequence>
<feature type="compositionally biased region" description="Basic and acidic residues" evidence="1">
    <location>
        <begin position="53"/>
        <end position="63"/>
    </location>
</feature>
<reference evidence="3 4" key="1">
    <citation type="journal article" date="2023" name="Insect Mol. Biol.">
        <title>Genome sequencing provides insights into the evolution of gene families encoding plant cell wall-degrading enzymes in longhorned beetles.</title>
        <authorList>
            <person name="Shin N.R."/>
            <person name="Okamura Y."/>
            <person name="Kirsch R."/>
            <person name="Pauchet Y."/>
        </authorList>
    </citation>
    <scope>NUCLEOTIDE SEQUENCE [LARGE SCALE GENOMIC DNA]</scope>
    <source>
        <strain evidence="3">EAD_L_NR</strain>
    </source>
</reference>
<evidence type="ECO:0000256" key="1">
    <source>
        <dbReference type="SAM" id="MobiDB-lite"/>
    </source>
</evidence>
<accession>A0AAV8WB78</accession>
<feature type="signal peptide" evidence="2">
    <location>
        <begin position="1"/>
        <end position="16"/>
    </location>
</feature>
<dbReference type="AlphaFoldDB" id="A0AAV8WB78"/>
<feature type="region of interest" description="Disordered" evidence="1">
    <location>
        <begin position="36"/>
        <end position="63"/>
    </location>
</feature>
<protein>
    <submittedName>
        <fullName evidence="3">Uncharacterized protein</fullName>
    </submittedName>
</protein>
<evidence type="ECO:0000256" key="2">
    <source>
        <dbReference type="SAM" id="SignalP"/>
    </source>
</evidence>
<comment type="caution">
    <text evidence="3">The sequence shown here is derived from an EMBL/GenBank/DDBJ whole genome shotgun (WGS) entry which is preliminary data.</text>
</comment>